<evidence type="ECO:0000259" key="8">
    <source>
        <dbReference type="Pfam" id="PF01529"/>
    </source>
</evidence>
<evidence type="ECO:0000256" key="3">
    <source>
        <dbReference type="ARBA" id="ARBA00022692"/>
    </source>
</evidence>
<dbReference type="GeneID" id="5893827"/>
<dbReference type="PANTHER" id="PTHR12246">
    <property type="entry name" value="PALMITOYLTRANSFERASE ZDHHC16"/>
    <property type="match status" value="1"/>
</dbReference>
<evidence type="ECO:0000256" key="1">
    <source>
        <dbReference type="ARBA" id="ARBA00004141"/>
    </source>
</evidence>
<feature type="domain" description="Palmitoyltransferase DHHC" evidence="8">
    <location>
        <begin position="64"/>
        <end position="170"/>
    </location>
</feature>
<keyword evidence="10" id="KW-1185">Reference proteome</keyword>
<comment type="subcellular location">
    <subcellularLocation>
        <location evidence="1">Membrane</location>
        <topology evidence="1">Multi-pass membrane protein</topology>
    </subcellularLocation>
</comment>
<evidence type="ECO:0000256" key="2">
    <source>
        <dbReference type="ARBA" id="ARBA00022679"/>
    </source>
</evidence>
<keyword evidence="4 7" id="KW-1133">Transmembrane helix</keyword>
<dbReference type="Proteomes" id="UP000001357">
    <property type="component" value="Unassembled WGS sequence"/>
</dbReference>
<accession>A9V6W6</accession>
<feature type="transmembrane region" description="Helical" evidence="7">
    <location>
        <begin position="71"/>
        <end position="95"/>
    </location>
</feature>
<evidence type="ECO:0000313" key="10">
    <source>
        <dbReference type="Proteomes" id="UP000001357"/>
    </source>
</evidence>
<dbReference type="GO" id="GO:0019706">
    <property type="term" value="F:protein-cysteine S-palmitoyltransferase activity"/>
    <property type="evidence" value="ECO:0007669"/>
    <property type="project" value="UniProtKB-EC"/>
</dbReference>
<keyword evidence="2 7" id="KW-0808">Transferase</keyword>
<keyword evidence="5 7" id="KW-0472">Membrane</keyword>
<reference evidence="9 10" key="1">
    <citation type="journal article" date="2008" name="Nature">
        <title>The genome of the choanoflagellate Monosiga brevicollis and the origin of metazoans.</title>
        <authorList>
            <consortium name="JGI Sequencing"/>
            <person name="King N."/>
            <person name="Westbrook M.J."/>
            <person name="Young S.L."/>
            <person name="Kuo A."/>
            <person name="Abedin M."/>
            <person name="Chapman J."/>
            <person name="Fairclough S."/>
            <person name="Hellsten U."/>
            <person name="Isogai Y."/>
            <person name="Letunic I."/>
            <person name="Marr M."/>
            <person name="Pincus D."/>
            <person name="Putnam N."/>
            <person name="Rokas A."/>
            <person name="Wright K.J."/>
            <person name="Zuzow R."/>
            <person name="Dirks W."/>
            <person name="Good M."/>
            <person name="Goodstein D."/>
            <person name="Lemons D."/>
            <person name="Li W."/>
            <person name="Lyons J.B."/>
            <person name="Morris A."/>
            <person name="Nichols S."/>
            <person name="Richter D.J."/>
            <person name="Salamov A."/>
            <person name="Bork P."/>
            <person name="Lim W.A."/>
            <person name="Manning G."/>
            <person name="Miller W.T."/>
            <person name="McGinnis W."/>
            <person name="Shapiro H."/>
            <person name="Tjian R."/>
            <person name="Grigoriev I.V."/>
            <person name="Rokhsar D."/>
        </authorList>
    </citation>
    <scope>NUCLEOTIDE SEQUENCE [LARGE SCALE GENOMIC DNA]</scope>
    <source>
        <strain evidence="10">MX1 / ATCC 50154</strain>
    </source>
</reference>
<sequence length="214" mass="24168">MRLVDDTAGIVVAGLTHALLLYGLCAIRYNLLEPGCYHHYVVFTLYFMATVSHLRAMLTDPGRIGRRNHKFFMLFVLYTFALCLYSAAMMVRLVIICPPLRRNGHRLPIEEVLTTERELALCQPWSPLRILANTFLGVEAMLFGMFTAIMLVDQLVQLLTDATTIESMKKIESEHRHSGLHGLRRICGPLSPLWLVPCQPRLPASDYGDVAVLV</sequence>
<gene>
    <name evidence="9" type="ORF">MONBRDRAFT_27994</name>
</gene>
<comment type="domain">
    <text evidence="7">The DHHC domain is required for palmitoyltransferase activity.</text>
</comment>
<feature type="transmembrane region" description="Helical" evidence="7">
    <location>
        <begin position="130"/>
        <end position="152"/>
    </location>
</feature>
<dbReference type="EMBL" id="CH991564">
    <property type="protein sequence ID" value="EDQ86616.1"/>
    <property type="molecule type" value="Genomic_DNA"/>
</dbReference>
<organism evidence="9 10">
    <name type="scientific">Monosiga brevicollis</name>
    <name type="common">Choanoflagellate</name>
    <dbReference type="NCBI Taxonomy" id="81824"/>
    <lineage>
        <taxon>Eukaryota</taxon>
        <taxon>Choanoflagellata</taxon>
        <taxon>Craspedida</taxon>
        <taxon>Salpingoecidae</taxon>
        <taxon>Monosiga</taxon>
    </lineage>
</organism>
<dbReference type="KEGG" id="mbr:MONBRDRAFT_27994"/>
<dbReference type="InterPro" id="IPR039859">
    <property type="entry name" value="PFA4/ZDH16/20/ERF2-like"/>
</dbReference>
<name>A9V6W6_MONBE</name>
<dbReference type="EC" id="2.3.1.225" evidence="7"/>
<dbReference type="eggNOG" id="KOG1311">
    <property type="taxonomic scope" value="Eukaryota"/>
</dbReference>
<dbReference type="GO" id="GO:0016020">
    <property type="term" value="C:membrane"/>
    <property type="evidence" value="ECO:0007669"/>
    <property type="project" value="UniProtKB-SubCell"/>
</dbReference>
<dbReference type="InParanoid" id="A9V6W6"/>
<comment type="similarity">
    <text evidence="7">Belongs to the DHHC palmitoyltransferase family.</text>
</comment>
<dbReference type="Pfam" id="PF01529">
    <property type="entry name" value="DHHC"/>
    <property type="match status" value="1"/>
</dbReference>
<proteinExistence type="inferred from homology"/>
<evidence type="ECO:0000256" key="6">
    <source>
        <dbReference type="ARBA" id="ARBA00023315"/>
    </source>
</evidence>
<dbReference type="RefSeq" id="XP_001748452.1">
    <property type="nucleotide sequence ID" value="XM_001748400.1"/>
</dbReference>
<keyword evidence="3 7" id="KW-0812">Transmembrane</keyword>
<keyword evidence="6 7" id="KW-0012">Acyltransferase</keyword>
<evidence type="ECO:0000313" key="9">
    <source>
        <dbReference type="EMBL" id="EDQ86616.1"/>
    </source>
</evidence>
<evidence type="ECO:0000256" key="7">
    <source>
        <dbReference type="RuleBase" id="RU079119"/>
    </source>
</evidence>
<comment type="catalytic activity">
    <reaction evidence="7">
        <text>L-cysteinyl-[protein] + hexadecanoyl-CoA = S-hexadecanoyl-L-cysteinyl-[protein] + CoA</text>
        <dbReference type="Rhea" id="RHEA:36683"/>
        <dbReference type="Rhea" id="RHEA-COMP:10131"/>
        <dbReference type="Rhea" id="RHEA-COMP:11032"/>
        <dbReference type="ChEBI" id="CHEBI:29950"/>
        <dbReference type="ChEBI" id="CHEBI:57287"/>
        <dbReference type="ChEBI" id="CHEBI:57379"/>
        <dbReference type="ChEBI" id="CHEBI:74151"/>
        <dbReference type="EC" id="2.3.1.225"/>
    </reaction>
</comment>
<evidence type="ECO:0000256" key="4">
    <source>
        <dbReference type="ARBA" id="ARBA00022989"/>
    </source>
</evidence>
<protein>
    <recommendedName>
        <fullName evidence="7">Palmitoyltransferase</fullName>
        <ecNumber evidence="7">2.3.1.225</ecNumber>
    </recommendedName>
</protein>
<evidence type="ECO:0000256" key="5">
    <source>
        <dbReference type="ARBA" id="ARBA00023136"/>
    </source>
</evidence>
<dbReference type="FunCoup" id="A9V6W6">
    <property type="interactions" value="1140"/>
</dbReference>
<feature type="transmembrane region" description="Helical" evidence="7">
    <location>
        <begin position="7"/>
        <end position="31"/>
    </location>
</feature>
<dbReference type="AlphaFoldDB" id="A9V6W6"/>
<dbReference type="InterPro" id="IPR001594">
    <property type="entry name" value="Palmitoyltrfase_DHHC"/>
</dbReference>
<feature type="transmembrane region" description="Helical" evidence="7">
    <location>
        <begin position="37"/>
        <end position="59"/>
    </location>
</feature>